<dbReference type="InterPro" id="IPR005653">
    <property type="entry name" value="OstA-like_N"/>
</dbReference>
<name>A0A2U2CIJ0_9RHOB</name>
<dbReference type="GO" id="GO:0030288">
    <property type="term" value="C:outer membrane-bounded periplasmic space"/>
    <property type="evidence" value="ECO:0007669"/>
    <property type="project" value="TreeGrafter"/>
</dbReference>
<dbReference type="Gene3D" id="2.60.450.10">
    <property type="entry name" value="Lipopolysaccharide (LPS) transport protein A like domain"/>
    <property type="match status" value="1"/>
</dbReference>
<dbReference type="Proteomes" id="UP000244940">
    <property type="component" value="Unassembled WGS sequence"/>
</dbReference>
<dbReference type="Pfam" id="PF03968">
    <property type="entry name" value="LptD_N"/>
    <property type="match status" value="1"/>
</dbReference>
<protein>
    <submittedName>
        <fullName evidence="4">Lipopolysaccharide transport periplasmic protein LptA</fullName>
    </submittedName>
</protein>
<dbReference type="GO" id="GO:0015920">
    <property type="term" value="P:lipopolysaccharide transport"/>
    <property type="evidence" value="ECO:0007669"/>
    <property type="project" value="TreeGrafter"/>
</dbReference>
<dbReference type="GO" id="GO:0009279">
    <property type="term" value="C:cell outer membrane"/>
    <property type="evidence" value="ECO:0007669"/>
    <property type="project" value="TreeGrafter"/>
</dbReference>
<dbReference type="InterPro" id="IPR052037">
    <property type="entry name" value="LPS_export_LptA"/>
</dbReference>
<keyword evidence="1 2" id="KW-0732">Signal</keyword>
<evidence type="ECO:0000259" key="3">
    <source>
        <dbReference type="Pfam" id="PF03968"/>
    </source>
</evidence>
<comment type="caution">
    <text evidence="4">The sequence shown here is derived from an EMBL/GenBank/DDBJ whole genome shotgun (WGS) entry which is preliminary data.</text>
</comment>
<dbReference type="AlphaFoldDB" id="A0A2U2CIJ0"/>
<dbReference type="GeneID" id="94363497"/>
<evidence type="ECO:0000313" key="4">
    <source>
        <dbReference type="EMBL" id="PWE31661.1"/>
    </source>
</evidence>
<evidence type="ECO:0000256" key="2">
    <source>
        <dbReference type="SAM" id="SignalP"/>
    </source>
</evidence>
<evidence type="ECO:0000256" key="1">
    <source>
        <dbReference type="ARBA" id="ARBA00022729"/>
    </source>
</evidence>
<dbReference type="GO" id="GO:0017089">
    <property type="term" value="F:glycolipid transfer activity"/>
    <property type="evidence" value="ECO:0007669"/>
    <property type="project" value="TreeGrafter"/>
</dbReference>
<sequence length="173" mass="18389">MPRRHLRLIQAFLLALSLAATGSAGSAQTQDGVQITFGESLRLSGAEIEVTADQLSVDQTSGSTEFTGNVMAVQGEMRIAAGAIRLEYSTGARSGTQRISRLIASGGVTMTTPNEALEARTATYVLDSQSLEMQGDVLLVQGPNMLSGERFVADLRAGNGRMIGRVRTVIRME</sequence>
<reference evidence="4 5" key="1">
    <citation type="submission" date="2018-05" db="EMBL/GenBank/DDBJ databases">
        <title>Pararhodobacter marina sp. nov., isolated from deep-sea water of the Indian Ocean.</title>
        <authorList>
            <person name="Lai Q.Sr."/>
            <person name="Liu X."/>
            <person name="Shao Z."/>
        </authorList>
    </citation>
    <scope>NUCLEOTIDE SEQUENCE [LARGE SCALE GENOMIC DNA]</scope>
    <source>
        <strain evidence="4 5">CIC4N-9</strain>
    </source>
</reference>
<feature type="signal peptide" evidence="2">
    <location>
        <begin position="1"/>
        <end position="26"/>
    </location>
</feature>
<gene>
    <name evidence="4" type="ORF">C4N9_01210</name>
</gene>
<dbReference type="PANTHER" id="PTHR36504:SF1">
    <property type="entry name" value="LIPOPOLYSACCHARIDE EXPORT SYSTEM PROTEIN LPTA"/>
    <property type="match status" value="1"/>
</dbReference>
<accession>A0A2U2CIJ0</accession>
<dbReference type="PANTHER" id="PTHR36504">
    <property type="entry name" value="LIPOPOLYSACCHARIDE EXPORT SYSTEM PROTEIN LPTA"/>
    <property type="match status" value="1"/>
</dbReference>
<organism evidence="4 5">
    <name type="scientific">Pararhodobacter marinus</name>
    <dbReference type="NCBI Taxonomy" id="2184063"/>
    <lineage>
        <taxon>Bacteria</taxon>
        <taxon>Pseudomonadati</taxon>
        <taxon>Pseudomonadota</taxon>
        <taxon>Alphaproteobacteria</taxon>
        <taxon>Rhodobacterales</taxon>
        <taxon>Paracoccaceae</taxon>
        <taxon>Pararhodobacter</taxon>
    </lineage>
</organism>
<feature type="chain" id="PRO_5015519719" evidence="2">
    <location>
        <begin position="27"/>
        <end position="173"/>
    </location>
</feature>
<dbReference type="EMBL" id="QEYD01000001">
    <property type="protein sequence ID" value="PWE31661.1"/>
    <property type="molecule type" value="Genomic_DNA"/>
</dbReference>
<evidence type="ECO:0000313" key="5">
    <source>
        <dbReference type="Proteomes" id="UP000244940"/>
    </source>
</evidence>
<proteinExistence type="predicted"/>
<dbReference type="OrthoDB" id="9811926at2"/>
<dbReference type="RefSeq" id="WP_109531462.1">
    <property type="nucleotide sequence ID" value="NZ_CAXPUO010000060.1"/>
</dbReference>
<feature type="domain" description="Organic solvent tolerance-like N-terminal" evidence="3">
    <location>
        <begin position="49"/>
        <end position="156"/>
    </location>
</feature>
<keyword evidence="5" id="KW-1185">Reference proteome</keyword>